<keyword evidence="2" id="KW-1185">Reference proteome</keyword>
<accession>A0A5C3NL57</accession>
<evidence type="ECO:0008006" key="3">
    <source>
        <dbReference type="Google" id="ProtNLM"/>
    </source>
</evidence>
<dbReference type="EMBL" id="ML213503">
    <property type="protein sequence ID" value="TFK56878.1"/>
    <property type="molecule type" value="Genomic_DNA"/>
</dbReference>
<dbReference type="PANTHER" id="PTHR13318">
    <property type="entry name" value="PARTNER OF PAIRED, ISOFORM B-RELATED"/>
    <property type="match status" value="1"/>
</dbReference>
<name>A0A5C3NL57_9AGAM</name>
<dbReference type="Gene3D" id="3.80.10.10">
    <property type="entry name" value="Ribonuclease Inhibitor"/>
    <property type="match status" value="1"/>
</dbReference>
<reference evidence="1 2" key="1">
    <citation type="journal article" date="2019" name="Nat. Ecol. Evol.">
        <title>Megaphylogeny resolves global patterns of mushroom evolution.</title>
        <authorList>
            <person name="Varga T."/>
            <person name="Krizsan K."/>
            <person name="Foldi C."/>
            <person name="Dima B."/>
            <person name="Sanchez-Garcia M."/>
            <person name="Sanchez-Ramirez S."/>
            <person name="Szollosi G.J."/>
            <person name="Szarkandi J.G."/>
            <person name="Papp V."/>
            <person name="Albert L."/>
            <person name="Andreopoulos W."/>
            <person name="Angelini C."/>
            <person name="Antonin V."/>
            <person name="Barry K.W."/>
            <person name="Bougher N.L."/>
            <person name="Buchanan P."/>
            <person name="Buyck B."/>
            <person name="Bense V."/>
            <person name="Catcheside P."/>
            <person name="Chovatia M."/>
            <person name="Cooper J."/>
            <person name="Damon W."/>
            <person name="Desjardin D."/>
            <person name="Finy P."/>
            <person name="Geml J."/>
            <person name="Haridas S."/>
            <person name="Hughes K."/>
            <person name="Justo A."/>
            <person name="Karasinski D."/>
            <person name="Kautmanova I."/>
            <person name="Kiss B."/>
            <person name="Kocsube S."/>
            <person name="Kotiranta H."/>
            <person name="LaButti K.M."/>
            <person name="Lechner B.E."/>
            <person name="Liimatainen K."/>
            <person name="Lipzen A."/>
            <person name="Lukacs Z."/>
            <person name="Mihaltcheva S."/>
            <person name="Morgado L.N."/>
            <person name="Niskanen T."/>
            <person name="Noordeloos M.E."/>
            <person name="Ohm R.A."/>
            <person name="Ortiz-Santana B."/>
            <person name="Ovrebo C."/>
            <person name="Racz N."/>
            <person name="Riley R."/>
            <person name="Savchenko A."/>
            <person name="Shiryaev A."/>
            <person name="Soop K."/>
            <person name="Spirin V."/>
            <person name="Szebenyi C."/>
            <person name="Tomsovsky M."/>
            <person name="Tulloss R.E."/>
            <person name="Uehling J."/>
            <person name="Grigoriev I.V."/>
            <person name="Vagvolgyi C."/>
            <person name="Papp T."/>
            <person name="Martin F.M."/>
            <person name="Miettinen O."/>
            <person name="Hibbett D.S."/>
            <person name="Nagy L.G."/>
        </authorList>
    </citation>
    <scope>NUCLEOTIDE SEQUENCE [LARGE SCALE GENOMIC DNA]</scope>
    <source>
        <strain evidence="1 2">OMC1185</strain>
    </source>
</reference>
<dbReference type="AlphaFoldDB" id="A0A5C3NL57"/>
<dbReference type="InterPro" id="IPR032675">
    <property type="entry name" value="LRR_dom_sf"/>
</dbReference>
<organism evidence="1 2">
    <name type="scientific">Heliocybe sulcata</name>
    <dbReference type="NCBI Taxonomy" id="5364"/>
    <lineage>
        <taxon>Eukaryota</taxon>
        <taxon>Fungi</taxon>
        <taxon>Dikarya</taxon>
        <taxon>Basidiomycota</taxon>
        <taxon>Agaricomycotina</taxon>
        <taxon>Agaricomycetes</taxon>
        <taxon>Gloeophyllales</taxon>
        <taxon>Gloeophyllaceae</taxon>
        <taxon>Heliocybe</taxon>
    </lineage>
</organism>
<evidence type="ECO:0000313" key="2">
    <source>
        <dbReference type="Proteomes" id="UP000305948"/>
    </source>
</evidence>
<sequence length="574" mass="65115">MRRQDPISRLNADLAAEVFLHWVAVDKDAPWMASMVSRLWRKSILSCPQAWSIIRVDFEDKPLSEPPIQLLDDLEWCIEEDTEPDLETTYEPRGRPRPLALWLERAGSCPLFLSLILGRTYPAVPYMCRVWDKLLSAIGRAQEIELGAESRMVVDVILELLSDPAPGLRRLSVKCGVSFLRKADPWLDCEKSSLKSLLQAVAAAPALYALTLQDCLPSTYDRTAFSRLRELTLMDVRCTPGGLVSLLADFRDLEVLDINSSCLLVGDALSSSSQEFEPSRSIRLRKLKTLKLTSFHTHALAFLLRSLHAPLLRALEIRCDGPIIFSVRSTKDVEAGDEETKRNKTSEDERMHTFLDEMVTLGNALVDLVNTTPYLSSLTLQYVYIKDPALAACLHPLPNLQSLTLVGIFISDRTFRALSQQSSRGKVSICQQLKHLELERCPFVTGRMLARLVNARHGGYRLTRLNIIRCEKILEKDITAAWICDYSASMKIYYVPFEAHLDDTSDEDDEDDEEYDATLEKTFVDEYNHRGRSDEPKEVKIKHVYREKDVHRAAKKMGPNTVVIHDMSFPHAPL</sequence>
<dbReference type="OrthoDB" id="2269034at2759"/>
<protein>
    <recommendedName>
        <fullName evidence="3">F-box domain-containing protein</fullName>
    </recommendedName>
</protein>
<proteinExistence type="predicted"/>
<dbReference type="GO" id="GO:0019005">
    <property type="term" value="C:SCF ubiquitin ligase complex"/>
    <property type="evidence" value="ECO:0007669"/>
    <property type="project" value="TreeGrafter"/>
</dbReference>
<dbReference type="Proteomes" id="UP000305948">
    <property type="component" value="Unassembled WGS sequence"/>
</dbReference>
<dbReference type="SUPFAM" id="SSF52047">
    <property type="entry name" value="RNI-like"/>
    <property type="match status" value="1"/>
</dbReference>
<gene>
    <name evidence="1" type="ORF">OE88DRAFT_66631</name>
</gene>
<dbReference type="GO" id="GO:0031146">
    <property type="term" value="P:SCF-dependent proteasomal ubiquitin-dependent protein catabolic process"/>
    <property type="evidence" value="ECO:0007669"/>
    <property type="project" value="TreeGrafter"/>
</dbReference>
<evidence type="ECO:0000313" key="1">
    <source>
        <dbReference type="EMBL" id="TFK56878.1"/>
    </source>
</evidence>